<dbReference type="PROSITE" id="PS51257">
    <property type="entry name" value="PROKAR_LIPOPROTEIN"/>
    <property type="match status" value="1"/>
</dbReference>
<dbReference type="Gene3D" id="3.40.190.10">
    <property type="entry name" value="Periplasmic binding protein-like II"/>
    <property type="match status" value="1"/>
</dbReference>
<dbReference type="InterPro" id="IPR050490">
    <property type="entry name" value="Bact_solute-bd_prot1"/>
</dbReference>
<proteinExistence type="predicted"/>
<dbReference type="InterPro" id="IPR006059">
    <property type="entry name" value="SBP"/>
</dbReference>
<protein>
    <submittedName>
        <fullName evidence="2">Extracellular solute-binding protein</fullName>
    </submittedName>
</protein>
<accession>A0ABT4EHU6</accession>
<keyword evidence="1" id="KW-0732">Signal</keyword>
<keyword evidence="3" id="KW-1185">Reference proteome</keyword>
<sequence length="442" mass="49880">MKKWIIIIFTSLLLVTMTVACGSSNEVDKTRKTKEGKTIVTMSLFNPNSWYASAIKKFEQQNPDIEVRFQLFKQENEKWEEQDDDRYVQKINTELLSGAAADIIEVANLPVGKYVNKKLILNMNDFIKKEKLLEKGDLYPNIVDEMGIDGGLYSMPLSLHLHTFLGDGNILEKANVQVDDQKWTWQQFEQVAKQIMKSRDEGDSRYALANTPPEEQLLDIVIDQSSEFIDRSNQKANFDSPSFITLMEQIKSMYDHQVATSKEAGYGEQLFSSIKLVNPPDFIFWPHTLYKNPVLLNKPHAAGQTSGVTFSAPKQLAISSKSDVSEEAWKLISFLASEQAQSMPERGEFSVLASVNEQELNYYQKQVDSGEFKLGSGQAVKATEGYFIKAKQLLAAASGYRSGDDKLYSIVGEEAKSYFSGQKSAEEVAKLIDNRVNTYLNE</sequence>
<gene>
    <name evidence="2" type="ORF">M5X04_28870</name>
</gene>
<name>A0ABT4EHU6_PAEAL</name>
<evidence type="ECO:0000256" key="1">
    <source>
        <dbReference type="SAM" id="SignalP"/>
    </source>
</evidence>
<evidence type="ECO:0000313" key="2">
    <source>
        <dbReference type="EMBL" id="MCY9533317.1"/>
    </source>
</evidence>
<reference evidence="2 3" key="1">
    <citation type="submission" date="2022-05" db="EMBL/GenBank/DDBJ databases">
        <title>Genome Sequencing of Bee-Associated Microbes.</title>
        <authorList>
            <person name="Dunlap C."/>
        </authorList>
    </citation>
    <scope>NUCLEOTIDE SEQUENCE [LARGE SCALE GENOMIC DNA]</scope>
    <source>
        <strain evidence="2 3">NRRL NRS-750</strain>
    </source>
</reference>
<dbReference type="RefSeq" id="WP_268633138.1">
    <property type="nucleotide sequence ID" value="NZ_JAMDLY010000031.1"/>
</dbReference>
<dbReference type="EMBL" id="JAMDLY010000031">
    <property type="protein sequence ID" value="MCY9533317.1"/>
    <property type="molecule type" value="Genomic_DNA"/>
</dbReference>
<organism evidence="2 3">
    <name type="scientific">Paenibacillus alvei</name>
    <name type="common">Bacillus alvei</name>
    <dbReference type="NCBI Taxonomy" id="44250"/>
    <lineage>
        <taxon>Bacteria</taxon>
        <taxon>Bacillati</taxon>
        <taxon>Bacillota</taxon>
        <taxon>Bacilli</taxon>
        <taxon>Bacillales</taxon>
        <taxon>Paenibacillaceae</taxon>
        <taxon>Paenibacillus</taxon>
    </lineage>
</organism>
<feature type="chain" id="PRO_5046075402" evidence="1">
    <location>
        <begin position="23"/>
        <end position="442"/>
    </location>
</feature>
<dbReference type="Pfam" id="PF01547">
    <property type="entry name" value="SBP_bac_1"/>
    <property type="match status" value="1"/>
</dbReference>
<dbReference type="PANTHER" id="PTHR43649:SF12">
    <property type="entry name" value="DIACETYLCHITOBIOSE BINDING PROTEIN DASA"/>
    <property type="match status" value="1"/>
</dbReference>
<dbReference type="SUPFAM" id="SSF53850">
    <property type="entry name" value="Periplasmic binding protein-like II"/>
    <property type="match status" value="1"/>
</dbReference>
<feature type="signal peptide" evidence="1">
    <location>
        <begin position="1"/>
        <end position="22"/>
    </location>
</feature>
<evidence type="ECO:0000313" key="3">
    <source>
        <dbReference type="Proteomes" id="UP001527090"/>
    </source>
</evidence>
<comment type="caution">
    <text evidence="2">The sequence shown here is derived from an EMBL/GenBank/DDBJ whole genome shotgun (WGS) entry which is preliminary data.</text>
</comment>
<dbReference type="Proteomes" id="UP001527090">
    <property type="component" value="Unassembled WGS sequence"/>
</dbReference>
<dbReference type="PANTHER" id="PTHR43649">
    <property type="entry name" value="ARABINOSE-BINDING PROTEIN-RELATED"/>
    <property type="match status" value="1"/>
</dbReference>